<proteinExistence type="predicted"/>
<comment type="caution">
    <text evidence="2">The sequence shown here is derived from an EMBL/GenBank/DDBJ whole genome shotgun (WGS) entry which is preliminary data.</text>
</comment>
<dbReference type="Proteomes" id="UP000180133">
    <property type="component" value="Unassembled WGS sequence"/>
</dbReference>
<evidence type="ECO:0000256" key="1">
    <source>
        <dbReference type="SAM" id="MobiDB-lite"/>
    </source>
</evidence>
<dbReference type="EMBL" id="MKFT01000002">
    <property type="protein sequence ID" value="OHY95611.1"/>
    <property type="molecule type" value="Genomic_DNA"/>
</dbReference>
<protein>
    <submittedName>
        <fullName evidence="2">Uncharacterized protein</fullName>
    </submittedName>
</protein>
<feature type="region of interest" description="Disordered" evidence="1">
    <location>
        <begin position="1"/>
        <end position="21"/>
    </location>
</feature>
<evidence type="ECO:0000313" key="3">
    <source>
        <dbReference type="Proteomes" id="UP000180133"/>
    </source>
</evidence>
<dbReference type="RefSeq" id="WP_071235438.1">
    <property type="nucleotide sequence ID" value="NZ_KV861320.1"/>
</dbReference>
<gene>
    <name evidence="2" type="ORF">BI375_12660</name>
</gene>
<sequence>MGDWEDVFGPGNGCWEPSDEPRQRSKKWQCYKRKKAEFHSVIRRLGFKWCLKHGVIAFPRLSQRAIFIDRKDQGTSYSSQILSRLIIEPMDKVVRLTLITTKEEVKVEYKISDKHAYSNAILIALDFKFSTTNPFINIKSMQKDEIYTPLKY</sequence>
<accession>A0ABX3DCT4</accession>
<reference evidence="2 3" key="1">
    <citation type="submission" date="2016-09" db="EMBL/GenBank/DDBJ databases">
        <title>Isolation, identification and antibiotic sensitivity analysis of bacterial pathogen from juvenile Hippocampus erectus with tail-rotted disease.</title>
        <authorList>
            <person name="Yang Q."/>
        </authorList>
    </citation>
    <scope>NUCLEOTIDE SEQUENCE [LARGE SCALE GENOMIC DNA]</scope>
    <source>
        <strain evidence="2 3">HM-10</strain>
    </source>
</reference>
<evidence type="ECO:0000313" key="2">
    <source>
        <dbReference type="EMBL" id="OHY95611.1"/>
    </source>
</evidence>
<name>A0ABX3DCT4_9VIBR</name>
<keyword evidence="3" id="KW-1185">Reference proteome</keyword>
<organism evidence="2 3">
    <name type="scientific">Vibrio rotiferianus</name>
    <dbReference type="NCBI Taxonomy" id="190895"/>
    <lineage>
        <taxon>Bacteria</taxon>
        <taxon>Pseudomonadati</taxon>
        <taxon>Pseudomonadota</taxon>
        <taxon>Gammaproteobacteria</taxon>
        <taxon>Vibrionales</taxon>
        <taxon>Vibrionaceae</taxon>
        <taxon>Vibrio</taxon>
    </lineage>
</organism>